<evidence type="ECO:0000313" key="11">
    <source>
        <dbReference type="Proteomes" id="UP000240708"/>
    </source>
</evidence>
<dbReference type="InterPro" id="IPR023996">
    <property type="entry name" value="TonB-dep_OMP_SusC/RagA"/>
</dbReference>
<dbReference type="RefSeq" id="WP_106568287.1">
    <property type="nucleotide sequence ID" value="NZ_PYGF01000010.1"/>
</dbReference>
<dbReference type="InterPro" id="IPR039426">
    <property type="entry name" value="TonB-dep_rcpt-like"/>
</dbReference>
<dbReference type="Gene3D" id="2.170.130.10">
    <property type="entry name" value="TonB-dependent receptor, plug domain"/>
    <property type="match status" value="1"/>
</dbReference>
<name>A0A2P8DYF4_9BACT</name>
<comment type="similarity">
    <text evidence="7">Belongs to the TonB-dependent receptor family.</text>
</comment>
<keyword evidence="8" id="KW-0732">Signal</keyword>
<dbReference type="AlphaFoldDB" id="A0A2P8DYF4"/>
<dbReference type="EMBL" id="PYGF01000010">
    <property type="protein sequence ID" value="PSL02258.1"/>
    <property type="molecule type" value="Genomic_DNA"/>
</dbReference>
<dbReference type="OrthoDB" id="9768177at2"/>
<dbReference type="SUPFAM" id="SSF56935">
    <property type="entry name" value="Porins"/>
    <property type="match status" value="1"/>
</dbReference>
<keyword evidence="5 7" id="KW-0472">Membrane</keyword>
<comment type="caution">
    <text evidence="10">The sequence shown here is derived from an EMBL/GenBank/DDBJ whole genome shotgun (WGS) entry which is preliminary data.</text>
</comment>
<keyword evidence="3 7" id="KW-1134">Transmembrane beta strand</keyword>
<dbReference type="InterPro" id="IPR012910">
    <property type="entry name" value="Plug_dom"/>
</dbReference>
<dbReference type="Proteomes" id="UP000240708">
    <property type="component" value="Unassembled WGS sequence"/>
</dbReference>
<reference evidence="10 11" key="1">
    <citation type="submission" date="2018-03" db="EMBL/GenBank/DDBJ databases">
        <title>Genomic Encyclopedia of Archaeal and Bacterial Type Strains, Phase II (KMG-II): from individual species to whole genera.</title>
        <authorList>
            <person name="Goeker M."/>
        </authorList>
    </citation>
    <scope>NUCLEOTIDE SEQUENCE [LARGE SCALE GENOMIC DNA]</scope>
    <source>
        <strain evidence="10 11">DSM 28057</strain>
    </source>
</reference>
<dbReference type="InterPro" id="IPR037066">
    <property type="entry name" value="Plug_dom_sf"/>
</dbReference>
<evidence type="ECO:0000259" key="9">
    <source>
        <dbReference type="Pfam" id="PF07715"/>
    </source>
</evidence>
<dbReference type="SUPFAM" id="SSF49464">
    <property type="entry name" value="Carboxypeptidase regulatory domain-like"/>
    <property type="match status" value="1"/>
</dbReference>
<dbReference type="InterPro" id="IPR023997">
    <property type="entry name" value="TonB-dep_OMP_SusC/RagA_CS"/>
</dbReference>
<evidence type="ECO:0000256" key="4">
    <source>
        <dbReference type="ARBA" id="ARBA00022692"/>
    </source>
</evidence>
<evidence type="ECO:0000256" key="5">
    <source>
        <dbReference type="ARBA" id="ARBA00023136"/>
    </source>
</evidence>
<feature type="chain" id="PRO_5015162806" evidence="8">
    <location>
        <begin position="20"/>
        <end position="1061"/>
    </location>
</feature>
<gene>
    <name evidence="10" type="ORF">CLV48_11041</name>
</gene>
<dbReference type="NCBIfam" id="TIGR04057">
    <property type="entry name" value="SusC_RagA_signa"/>
    <property type="match status" value="1"/>
</dbReference>
<dbReference type="GO" id="GO:0009279">
    <property type="term" value="C:cell outer membrane"/>
    <property type="evidence" value="ECO:0007669"/>
    <property type="project" value="UniProtKB-SubCell"/>
</dbReference>
<proteinExistence type="inferred from homology"/>
<accession>A0A2P8DYF4</accession>
<evidence type="ECO:0000256" key="1">
    <source>
        <dbReference type="ARBA" id="ARBA00004571"/>
    </source>
</evidence>
<feature type="domain" description="TonB-dependent receptor plug" evidence="9">
    <location>
        <begin position="123"/>
        <end position="228"/>
    </location>
</feature>
<organism evidence="10 11">
    <name type="scientific">Cecembia rubra</name>
    <dbReference type="NCBI Taxonomy" id="1485585"/>
    <lineage>
        <taxon>Bacteria</taxon>
        <taxon>Pseudomonadati</taxon>
        <taxon>Bacteroidota</taxon>
        <taxon>Cytophagia</taxon>
        <taxon>Cytophagales</taxon>
        <taxon>Cyclobacteriaceae</taxon>
        <taxon>Cecembia</taxon>
    </lineage>
</organism>
<keyword evidence="6 7" id="KW-0998">Cell outer membrane</keyword>
<dbReference type="Gene3D" id="2.60.40.1120">
    <property type="entry name" value="Carboxypeptidase-like, regulatory domain"/>
    <property type="match status" value="1"/>
</dbReference>
<sequence>MKKGLLTLMLCLLSMLIHAQEQNQSPIRGKVIGASDGLPLPGAVIKENKGQASAITDENGNFSIRPLSSNSDALIISFIGFKRKEVSLEDLKAESESLIRLFEEGLSLGEVEIFSTGYQDIPKERATGSFVQVDNELINRRVSTNLIDRLEDVTSGLIFNRGPSAVNDPISIRGRSTIFAETQPLIIIDNFPYDGPLENINPNDVESITVLRDAAAASIWGARSGNGVIVIKTKAGGFNQKMNVTLNSNTNFLQKPDLMASPQMSISDFISIEEMLFGRGFYNSRFNDNVRSALSPAVETLYAHREGLISTTEKDQLMARYAQTDSRRELLDHFYRTAVNQQHSLGINGGSQYHRYSFSVGKDINNGPLIGNSDQRTTLSFNNQWSLINDKLEIGALLYYTQASRYGDTEMPILGPYDRIFDENGLPAQVARDHSIRFANSFLETDFLDWRYFPAREKGILSNSRQQADTRINATVGYKLTSWLKAELLYQHWKNTASSRDYAPQESYGTRWLINRYTQVANDGTLSRPIPLGGILDTQHSLATGNYGRFQLSANKNIRNIHQIHAIAGAEVKDVQTVLSRTRYYGYDDNFGISLPVNYDMQFRVNPQNALFVIPRGEDNDGIVDRFISYFANASYTFDSRLVFSASARKDASNIFGVETNQRAVPLWSSGLAWNLSEERFYSSNLIPYLRLRATYGYNGNVDRTLSAFTTANYLIMGNNAINPGQRFALIRNPPNRNLRWERIRTVNLGLDLSLKDNMLDLSLEFFAKQGMDLIGEFAVAPSTGFSTFRGNFADTKSTGIDIILNARPLKSRKVWDINFLFSMVNEEVVAYDRPATVNNMLFTNIAPVVGRPLFSMFGMPWAGLDPSTGDPLGILNGEPSNNYLAIRQQTTPDDLVYLGPERPQIFGALRNTVHIGSFYVSANISYRLGYFFRKQTVDYSQLLNGRISHSDFHVRWQEPGDEDRTNVPSIPQVSNLHRQFLHTYSEAFVERGDHIRFQDIRLGYRLENKKSRNLPFKSGEIYAYANNLGILWKASKNMKDPDFQNIPPIRSLALGFRLDF</sequence>
<dbReference type="InterPro" id="IPR008969">
    <property type="entry name" value="CarboxyPept-like_regulatory"/>
</dbReference>
<keyword evidence="4 7" id="KW-0812">Transmembrane</keyword>
<feature type="signal peptide" evidence="8">
    <location>
        <begin position="1"/>
        <end position="19"/>
    </location>
</feature>
<evidence type="ECO:0000256" key="6">
    <source>
        <dbReference type="ARBA" id="ARBA00023237"/>
    </source>
</evidence>
<dbReference type="Pfam" id="PF07715">
    <property type="entry name" value="Plug"/>
    <property type="match status" value="1"/>
</dbReference>
<evidence type="ECO:0000256" key="3">
    <source>
        <dbReference type="ARBA" id="ARBA00022452"/>
    </source>
</evidence>
<protein>
    <submittedName>
        <fullName evidence="10">TonB-linked SusC/RagA family outer membrane protein</fullName>
    </submittedName>
</protein>
<keyword evidence="2 7" id="KW-0813">Transport</keyword>
<dbReference type="PROSITE" id="PS52016">
    <property type="entry name" value="TONB_DEPENDENT_REC_3"/>
    <property type="match status" value="1"/>
</dbReference>
<evidence type="ECO:0000256" key="7">
    <source>
        <dbReference type="PROSITE-ProRule" id="PRU01360"/>
    </source>
</evidence>
<evidence type="ECO:0000256" key="2">
    <source>
        <dbReference type="ARBA" id="ARBA00022448"/>
    </source>
</evidence>
<dbReference type="Pfam" id="PF13715">
    <property type="entry name" value="CarbopepD_reg_2"/>
    <property type="match status" value="1"/>
</dbReference>
<dbReference type="NCBIfam" id="TIGR04056">
    <property type="entry name" value="OMP_RagA_SusC"/>
    <property type="match status" value="1"/>
</dbReference>
<comment type="subcellular location">
    <subcellularLocation>
        <location evidence="1 7">Cell outer membrane</location>
        <topology evidence="1 7">Multi-pass membrane protein</topology>
    </subcellularLocation>
</comment>
<dbReference type="InterPro" id="IPR036942">
    <property type="entry name" value="Beta-barrel_TonB_sf"/>
</dbReference>
<keyword evidence="11" id="KW-1185">Reference proteome</keyword>
<dbReference type="Gene3D" id="2.40.170.20">
    <property type="entry name" value="TonB-dependent receptor, beta-barrel domain"/>
    <property type="match status" value="1"/>
</dbReference>
<evidence type="ECO:0000256" key="8">
    <source>
        <dbReference type="SAM" id="SignalP"/>
    </source>
</evidence>
<evidence type="ECO:0000313" key="10">
    <source>
        <dbReference type="EMBL" id="PSL02258.1"/>
    </source>
</evidence>